<reference evidence="2" key="1">
    <citation type="submission" date="2021-01" db="EMBL/GenBank/DDBJ databases">
        <authorList>
            <person name="Corre E."/>
            <person name="Pelletier E."/>
            <person name="Niang G."/>
            <person name="Scheremetjew M."/>
            <person name="Finn R."/>
            <person name="Kale V."/>
            <person name="Holt S."/>
            <person name="Cochrane G."/>
            <person name="Meng A."/>
            <person name="Brown T."/>
            <person name="Cohen L."/>
        </authorList>
    </citation>
    <scope>NUCLEOTIDE SEQUENCE</scope>
    <source>
        <strain evidence="2">SAG 11-49</strain>
    </source>
</reference>
<dbReference type="AlphaFoldDB" id="A0A7S0S016"/>
<dbReference type="SUPFAM" id="SSF52047">
    <property type="entry name" value="RNI-like"/>
    <property type="match status" value="1"/>
</dbReference>
<accession>A0A7S0S016</accession>
<gene>
    <name evidence="2" type="ORF">CLEI1391_LOCUS16420</name>
</gene>
<dbReference type="InterPro" id="IPR032675">
    <property type="entry name" value="LRR_dom_sf"/>
</dbReference>
<dbReference type="EMBL" id="HBFB01029366">
    <property type="protein sequence ID" value="CAD8692237.1"/>
    <property type="molecule type" value="Transcribed_RNA"/>
</dbReference>
<organism evidence="2">
    <name type="scientific">Chlamydomonas leiostraca</name>
    <dbReference type="NCBI Taxonomy" id="1034604"/>
    <lineage>
        <taxon>Eukaryota</taxon>
        <taxon>Viridiplantae</taxon>
        <taxon>Chlorophyta</taxon>
        <taxon>core chlorophytes</taxon>
        <taxon>Chlorophyceae</taxon>
        <taxon>CS clade</taxon>
        <taxon>Chlamydomonadales</taxon>
        <taxon>Chlamydomonadaceae</taxon>
        <taxon>Chlamydomonas</taxon>
    </lineage>
</organism>
<name>A0A7S0S016_9CHLO</name>
<comment type="subcellular location">
    <subcellularLocation>
        <location evidence="1">Cytoplasm</location>
        <location evidence="1">Cytoskeleton</location>
        <location evidence="1">Cilium axoneme</location>
    </subcellularLocation>
</comment>
<dbReference type="Gene3D" id="3.80.10.10">
    <property type="entry name" value="Ribonuclease Inhibitor"/>
    <property type="match status" value="1"/>
</dbReference>
<evidence type="ECO:0000256" key="1">
    <source>
        <dbReference type="ARBA" id="ARBA00004430"/>
    </source>
</evidence>
<proteinExistence type="predicted"/>
<evidence type="ECO:0000313" key="2">
    <source>
        <dbReference type="EMBL" id="CAD8692237.1"/>
    </source>
</evidence>
<protein>
    <submittedName>
        <fullName evidence="2">Uncharacterized protein</fullName>
    </submittedName>
</protein>
<dbReference type="GO" id="GO:0005930">
    <property type="term" value="C:axoneme"/>
    <property type="evidence" value="ECO:0007669"/>
    <property type="project" value="UniProtKB-SubCell"/>
</dbReference>
<sequence>MVPTQLLQGLAACPHLTHLSLQSLRAGANKHISSWLPAVRSLDLGGASSYECAQLLAKLGPQLTHLSWHNRVTVEAAADAIGACANLQSIELHSIGDTELPVLLRLQHLVRVSCDEWVVEADAGSSSARTCAWEQLVVRGGAPGQPNMLAGVPLGIRELVVQGSRADARL</sequence>